<comment type="caution">
    <text evidence="7">The sequence shown here is derived from an EMBL/GenBank/DDBJ whole genome shotgun (WGS) entry which is preliminary data.</text>
</comment>
<evidence type="ECO:0000259" key="6">
    <source>
        <dbReference type="Pfam" id="PF03168"/>
    </source>
</evidence>
<dbReference type="EMBL" id="VDCV01000005">
    <property type="protein sequence ID" value="KAB5556602.1"/>
    <property type="molecule type" value="Genomic_DNA"/>
</dbReference>
<keyword evidence="8" id="KW-1185">Reference proteome</keyword>
<dbReference type="InterPro" id="IPR044839">
    <property type="entry name" value="NDR1-like"/>
</dbReference>
<proteinExistence type="predicted"/>
<dbReference type="AlphaFoldDB" id="A0A5N5MNH6"/>
<evidence type="ECO:0000256" key="4">
    <source>
        <dbReference type="ARBA" id="ARBA00023136"/>
    </source>
</evidence>
<sequence length="309" mass="34520">MVDENLHRAKVFKGLFPCMIHPWLINENKGRDALRHYREDFAFMGKKGKANGGIRRAASPCADERHDRVWKVLNLESLVDITNELLGIFSYCTRNIIMEAPKVEVAHITKKKSNHLYLILGGGGFLIILGIAITFYLGIFPLPHKPQFNLNEAAISGLRFSDPNLLTCNMQVTLSAKNPNINYGIFIENLEARAFYQNQQVTVAAELPATYVGPKTVTVWPPFLYGNDVSVPPHEAANLMVDLNAGNLPLDIKVDGSLKWKVSSFTFGRYRLMVSCLADIPLGSMANGTSFESGVKYEFDQPCKLRLES</sequence>
<protein>
    <recommendedName>
        <fullName evidence="6">Late embryogenesis abundant protein LEA-2 subgroup domain-containing protein</fullName>
    </recommendedName>
</protein>
<evidence type="ECO:0000313" key="7">
    <source>
        <dbReference type="EMBL" id="KAB5556602.1"/>
    </source>
</evidence>
<organism evidence="7 8">
    <name type="scientific">Salix brachista</name>
    <dbReference type="NCBI Taxonomy" id="2182728"/>
    <lineage>
        <taxon>Eukaryota</taxon>
        <taxon>Viridiplantae</taxon>
        <taxon>Streptophyta</taxon>
        <taxon>Embryophyta</taxon>
        <taxon>Tracheophyta</taxon>
        <taxon>Spermatophyta</taxon>
        <taxon>Magnoliopsida</taxon>
        <taxon>eudicotyledons</taxon>
        <taxon>Gunneridae</taxon>
        <taxon>Pentapetalae</taxon>
        <taxon>rosids</taxon>
        <taxon>fabids</taxon>
        <taxon>Malpighiales</taxon>
        <taxon>Salicaceae</taxon>
        <taxon>Saliceae</taxon>
        <taxon>Salix</taxon>
    </lineage>
</organism>
<evidence type="ECO:0000256" key="3">
    <source>
        <dbReference type="ARBA" id="ARBA00022989"/>
    </source>
</evidence>
<evidence type="ECO:0000313" key="8">
    <source>
        <dbReference type="Proteomes" id="UP000326939"/>
    </source>
</evidence>
<feature type="domain" description="Late embryogenesis abundant protein LEA-2 subgroup" evidence="6">
    <location>
        <begin position="173"/>
        <end position="274"/>
    </location>
</feature>
<dbReference type="PANTHER" id="PTHR31415:SF166">
    <property type="entry name" value="LATE EMBRYOGENESIS ABUNDANT (LEA) HYDROXYPROLINE-RICH GLYCOPROTEIN FAMILY"/>
    <property type="match status" value="1"/>
</dbReference>
<accession>A0A5N5MNH6</accession>
<comment type="subcellular location">
    <subcellularLocation>
        <location evidence="1">Membrane</location>
        <topology evidence="1">Single-pass membrane protein</topology>
    </subcellularLocation>
</comment>
<evidence type="ECO:0000256" key="2">
    <source>
        <dbReference type="ARBA" id="ARBA00022692"/>
    </source>
</evidence>
<dbReference type="GO" id="GO:0098542">
    <property type="term" value="P:defense response to other organism"/>
    <property type="evidence" value="ECO:0007669"/>
    <property type="project" value="InterPro"/>
</dbReference>
<dbReference type="InterPro" id="IPR004864">
    <property type="entry name" value="LEA_2"/>
</dbReference>
<evidence type="ECO:0000256" key="1">
    <source>
        <dbReference type="ARBA" id="ARBA00004167"/>
    </source>
</evidence>
<keyword evidence="2 5" id="KW-0812">Transmembrane</keyword>
<keyword evidence="4 5" id="KW-0472">Membrane</keyword>
<evidence type="ECO:0000256" key="5">
    <source>
        <dbReference type="SAM" id="Phobius"/>
    </source>
</evidence>
<dbReference type="Pfam" id="PF03168">
    <property type="entry name" value="LEA_2"/>
    <property type="match status" value="1"/>
</dbReference>
<name>A0A5N5MNH6_9ROSI</name>
<dbReference type="Proteomes" id="UP000326939">
    <property type="component" value="Chromosome 5"/>
</dbReference>
<gene>
    <name evidence="7" type="ORF">DKX38_007511</name>
</gene>
<dbReference type="PANTHER" id="PTHR31415">
    <property type="entry name" value="OS05G0367900 PROTEIN"/>
    <property type="match status" value="1"/>
</dbReference>
<dbReference type="GO" id="GO:0005886">
    <property type="term" value="C:plasma membrane"/>
    <property type="evidence" value="ECO:0007669"/>
    <property type="project" value="TreeGrafter"/>
</dbReference>
<keyword evidence="3 5" id="KW-1133">Transmembrane helix</keyword>
<dbReference type="GO" id="GO:0009506">
    <property type="term" value="C:plasmodesma"/>
    <property type="evidence" value="ECO:0007669"/>
    <property type="project" value="TreeGrafter"/>
</dbReference>
<feature type="transmembrane region" description="Helical" evidence="5">
    <location>
        <begin position="116"/>
        <end position="139"/>
    </location>
</feature>
<reference evidence="8" key="1">
    <citation type="journal article" date="2019" name="Gigascience">
        <title>De novo genome assembly of the endangered Acer yangbiense, a plant species with extremely small populations endemic to Yunnan Province, China.</title>
        <authorList>
            <person name="Yang J."/>
            <person name="Wariss H.M."/>
            <person name="Tao L."/>
            <person name="Zhang R."/>
            <person name="Yun Q."/>
            <person name="Hollingsworth P."/>
            <person name="Dao Z."/>
            <person name="Luo G."/>
            <person name="Guo H."/>
            <person name="Ma Y."/>
            <person name="Sun W."/>
        </authorList>
    </citation>
    <scope>NUCLEOTIDE SEQUENCE [LARGE SCALE GENOMIC DNA]</scope>
    <source>
        <strain evidence="8">cv. br00</strain>
    </source>
</reference>